<sequence length="283" mass="30900">MTLKSASMQRAVLRLAHYAFCFLLLAVVLVPIHIGVFGGFKSMGELMTDPLGFPSPFDPSKYLDLLTGAQGSFWRALTNSLVIAMFTVALTLAVCVMAAFALARIQFRGNALFRNYFMLGLLFPLAVAILPLYLQIRNMHLLDKYLGVILPQTAFQIPMSVLLLRGFFVGIPKDLEDACAIDGYGPLGFLTKMVLPLSTPILSTVAILVLVASWNNFFLPLLIFNANIKFTLPMGVMEFQGQHASEWNMILAYLILAMIPAVALFVAGQKYIVAGLTGGAVKG</sequence>
<protein>
    <submittedName>
        <fullName evidence="9">Carbohydrate ABC transporter permease</fullName>
    </submittedName>
</protein>
<feature type="transmembrane region" description="Helical" evidence="7">
    <location>
        <begin position="81"/>
        <end position="103"/>
    </location>
</feature>
<dbReference type="PANTHER" id="PTHR43744">
    <property type="entry name" value="ABC TRANSPORTER PERMEASE PROTEIN MG189-RELATED-RELATED"/>
    <property type="match status" value="1"/>
</dbReference>
<dbReference type="GO" id="GO:0055085">
    <property type="term" value="P:transmembrane transport"/>
    <property type="evidence" value="ECO:0007669"/>
    <property type="project" value="InterPro"/>
</dbReference>
<feature type="transmembrane region" description="Helical" evidence="7">
    <location>
        <begin position="247"/>
        <end position="267"/>
    </location>
</feature>
<evidence type="ECO:0000256" key="2">
    <source>
        <dbReference type="ARBA" id="ARBA00022448"/>
    </source>
</evidence>
<feature type="transmembrane region" description="Helical" evidence="7">
    <location>
        <begin position="12"/>
        <end position="40"/>
    </location>
</feature>
<comment type="subcellular location">
    <subcellularLocation>
        <location evidence="1 7">Cell membrane</location>
        <topology evidence="1 7">Multi-pass membrane protein</topology>
    </subcellularLocation>
</comment>
<feature type="domain" description="ABC transmembrane type-1" evidence="8">
    <location>
        <begin position="77"/>
        <end position="268"/>
    </location>
</feature>
<dbReference type="RefSeq" id="WP_230755784.1">
    <property type="nucleotide sequence ID" value="NZ_JAINWA010000003.1"/>
</dbReference>
<dbReference type="GO" id="GO:0005886">
    <property type="term" value="C:plasma membrane"/>
    <property type="evidence" value="ECO:0007669"/>
    <property type="project" value="UniProtKB-SubCell"/>
</dbReference>
<dbReference type="InterPro" id="IPR000515">
    <property type="entry name" value="MetI-like"/>
</dbReference>
<dbReference type="Gene3D" id="1.10.3720.10">
    <property type="entry name" value="MetI-like"/>
    <property type="match status" value="1"/>
</dbReference>
<dbReference type="InterPro" id="IPR035906">
    <property type="entry name" value="MetI-like_sf"/>
</dbReference>
<comment type="similarity">
    <text evidence="7">Belongs to the binding-protein-dependent transport system permease family.</text>
</comment>
<keyword evidence="6 7" id="KW-0472">Membrane</keyword>
<dbReference type="PROSITE" id="PS50928">
    <property type="entry name" value="ABC_TM1"/>
    <property type="match status" value="1"/>
</dbReference>
<dbReference type="AlphaFoldDB" id="A0AAE3EJQ8"/>
<keyword evidence="2 7" id="KW-0813">Transport</keyword>
<accession>A0AAE3EJQ8</accession>
<feature type="transmembrane region" description="Helical" evidence="7">
    <location>
        <begin position="115"/>
        <end position="136"/>
    </location>
</feature>
<keyword evidence="3" id="KW-1003">Cell membrane</keyword>
<keyword evidence="10" id="KW-1185">Reference proteome</keyword>
<dbReference type="Proteomes" id="UP001198163">
    <property type="component" value="Unassembled WGS sequence"/>
</dbReference>
<name>A0AAE3EJQ8_9SPIR</name>
<dbReference type="PANTHER" id="PTHR43744:SF12">
    <property type="entry name" value="ABC TRANSPORTER PERMEASE PROTEIN MG189-RELATED"/>
    <property type="match status" value="1"/>
</dbReference>
<keyword evidence="5 7" id="KW-1133">Transmembrane helix</keyword>
<evidence type="ECO:0000256" key="5">
    <source>
        <dbReference type="ARBA" id="ARBA00022989"/>
    </source>
</evidence>
<evidence type="ECO:0000256" key="4">
    <source>
        <dbReference type="ARBA" id="ARBA00022692"/>
    </source>
</evidence>
<dbReference type="Pfam" id="PF00528">
    <property type="entry name" value="BPD_transp_1"/>
    <property type="match status" value="1"/>
</dbReference>
<evidence type="ECO:0000313" key="10">
    <source>
        <dbReference type="Proteomes" id="UP001198163"/>
    </source>
</evidence>
<evidence type="ECO:0000256" key="1">
    <source>
        <dbReference type="ARBA" id="ARBA00004651"/>
    </source>
</evidence>
<organism evidence="9 10">
    <name type="scientific">Teretinema zuelzerae</name>
    <dbReference type="NCBI Taxonomy" id="156"/>
    <lineage>
        <taxon>Bacteria</taxon>
        <taxon>Pseudomonadati</taxon>
        <taxon>Spirochaetota</taxon>
        <taxon>Spirochaetia</taxon>
        <taxon>Spirochaetales</taxon>
        <taxon>Treponemataceae</taxon>
        <taxon>Teretinema</taxon>
    </lineage>
</organism>
<keyword evidence="4 7" id="KW-0812">Transmembrane</keyword>
<proteinExistence type="inferred from homology"/>
<evidence type="ECO:0000256" key="6">
    <source>
        <dbReference type="ARBA" id="ARBA00023136"/>
    </source>
</evidence>
<dbReference type="EMBL" id="JAINWA010000003">
    <property type="protein sequence ID" value="MCD1655038.1"/>
    <property type="molecule type" value="Genomic_DNA"/>
</dbReference>
<evidence type="ECO:0000313" key="9">
    <source>
        <dbReference type="EMBL" id="MCD1655038.1"/>
    </source>
</evidence>
<evidence type="ECO:0000256" key="7">
    <source>
        <dbReference type="RuleBase" id="RU363032"/>
    </source>
</evidence>
<comment type="caution">
    <text evidence="9">The sequence shown here is derived from an EMBL/GenBank/DDBJ whole genome shotgun (WGS) entry which is preliminary data.</text>
</comment>
<dbReference type="SUPFAM" id="SSF161098">
    <property type="entry name" value="MetI-like"/>
    <property type="match status" value="1"/>
</dbReference>
<reference evidence="9" key="1">
    <citation type="submission" date="2021-08" db="EMBL/GenBank/DDBJ databases">
        <title>Comparative analyses of Brucepasteria parasyntrophica and Teretinema zuelzerae.</title>
        <authorList>
            <person name="Song Y."/>
            <person name="Brune A."/>
        </authorList>
    </citation>
    <scope>NUCLEOTIDE SEQUENCE</scope>
    <source>
        <strain evidence="9">DSM 1903</strain>
    </source>
</reference>
<dbReference type="CDD" id="cd06261">
    <property type="entry name" value="TM_PBP2"/>
    <property type="match status" value="1"/>
</dbReference>
<evidence type="ECO:0000259" key="8">
    <source>
        <dbReference type="PROSITE" id="PS50928"/>
    </source>
</evidence>
<gene>
    <name evidence="9" type="ORF">K7J14_10045</name>
</gene>
<evidence type="ECO:0000256" key="3">
    <source>
        <dbReference type="ARBA" id="ARBA00022475"/>
    </source>
</evidence>